<evidence type="ECO:0000313" key="2">
    <source>
        <dbReference type="Proteomes" id="UP000465062"/>
    </source>
</evidence>
<accession>A0A6I6UTV8</accession>
<dbReference type="Proteomes" id="UP000465062">
    <property type="component" value="Chromosome"/>
</dbReference>
<evidence type="ECO:0008006" key="3">
    <source>
        <dbReference type="Google" id="ProtNLM"/>
    </source>
</evidence>
<proteinExistence type="predicted"/>
<dbReference type="RefSeq" id="WP_159362491.1">
    <property type="nucleotide sequence ID" value="NZ_CP047394.1"/>
</dbReference>
<dbReference type="AlphaFoldDB" id="A0A6I6UTV8"/>
<protein>
    <recommendedName>
        <fullName evidence="3">Reverse transcriptase domain-containing protein</fullName>
    </recommendedName>
</protein>
<dbReference type="KEGG" id="bvq:FHE72_17355"/>
<name>A0A6I6UTV8_9BACI</name>
<dbReference type="EMBL" id="CP047394">
    <property type="protein sequence ID" value="QHE62593.1"/>
    <property type="molecule type" value="Genomic_DNA"/>
</dbReference>
<evidence type="ECO:0000313" key="1">
    <source>
        <dbReference type="EMBL" id="QHE62593.1"/>
    </source>
</evidence>
<organism evidence="1 2">
    <name type="scientific">Rossellomorea vietnamensis</name>
    <dbReference type="NCBI Taxonomy" id="218284"/>
    <lineage>
        <taxon>Bacteria</taxon>
        <taxon>Bacillati</taxon>
        <taxon>Bacillota</taxon>
        <taxon>Bacilli</taxon>
        <taxon>Bacillales</taxon>
        <taxon>Bacillaceae</taxon>
        <taxon>Rossellomorea</taxon>
    </lineage>
</organism>
<gene>
    <name evidence="1" type="ORF">FHE72_17355</name>
</gene>
<sequence length="517" mass="62193">MDFNNFYNFKNPVRHFLNMNNLHFQPKSDELKISDISWTNPINFRVRKEDNKFRTLKMPNILNFFYSYNRFKGNNNFLTFEYLDNHKRLIPNVSTGDFATGVYDAQLENDFQELCIFDNLLKLDIKSYYDRIYTHDISFQSPGDELFLTNLNNGNTNGLIMGNYVSLYFAELFLKDISNDLEDRIQQGNINCSFSYFSDDFYFFCNESDNDQVIRIFDSVLEKYNLERNDGKIESWDYLSYNNYHLSEKFWKKVISDCKSRFDEDRGDNKLYFTNQLIYRMSNLKDSKLKRTFLNTFFKSTYFHDLDISKFLFETFNFHQLCFIFKFSPETMLYSINKFKNVDVFSSEGFKKFLRVRYDEVLITPFNEEQLYYYYSIKVLGLDCLLKDTTDIVIYSNNQLLISYYLKDGLFSKEQLSTLEKMNEERYWFQNYHLILYSELIMELETSIDRFLIPINAIKEKQKESYRDFYKLNLQSNVSLLKDIEKIGNSLNDYVETLIMERIEVFGEEESETPDEM</sequence>
<reference evidence="1 2" key="1">
    <citation type="submission" date="2019-06" db="EMBL/GenBank/DDBJ databases">
        <title>An operon consisting of a P-type ATPase gene and a transcriptional regular gene given the different cadmium resistance in Bacillus vietamensis 151-6 and Bacillus marisflavi 151-25.</title>
        <authorList>
            <person name="Yu X."/>
        </authorList>
    </citation>
    <scope>NUCLEOTIDE SEQUENCE [LARGE SCALE GENOMIC DNA]</scope>
    <source>
        <strain evidence="1 2">151-6</strain>
    </source>
</reference>